<dbReference type="Pfam" id="PF00211">
    <property type="entry name" value="Guanylate_cyc"/>
    <property type="match status" value="1"/>
</dbReference>
<evidence type="ECO:0000313" key="4">
    <source>
        <dbReference type="Proteomes" id="UP001597182"/>
    </source>
</evidence>
<dbReference type="SUPFAM" id="SSF55073">
    <property type="entry name" value="Nucleotide cyclase"/>
    <property type="match status" value="1"/>
</dbReference>
<evidence type="ECO:0000259" key="2">
    <source>
        <dbReference type="PROSITE" id="PS50125"/>
    </source>
</evidence>
<dbReference type="PROSITE" id="PS50125">
    <property type="entry name" value="GUANYLATE_CYCLASE_2"/>
    <property type="match status" value="1"/>
</dbReference>
<dbReference type="PANTHER" id="PTHR43081">
    <property type="entry name" value="ADENYLATE CYCLASE, TERMINAL-DIFFERENTIATION SPECIFIC-RELATED"/>
    <property type="match status" value="1"/>
</dbReference>
<comment type="similarity">
    <text evidence="1">Belongs to the adenylyl cyclase class-3 family.</text>
</comment>
<dbReference type="RefSeq" id="WP_103381977.1">
    <property type="nucleotide sequence ID" value="NZ_BAABKS010000082.1"/>
</dbReference>
<comment type="caution">
    <text evidence="3">The sequence shown here is derived from an EMBL/GenBank/DDBJ whole genome shotgun (WGS) entry which is preliminary data.</text>
</comment>
<dbReference type="InterPro" id="IPR029787">
    <property type="entry name" value="Nucleotide_cyclase"/>
</dbReference>
<dbReference type="SMART" id="SM00044">
    <property type="entry name" value="CYCc"/>
    <property type="match status" value="1"/>
</dbReference>
<dbReference type="InterPro" id="IPR001054">
    <property type="entry name" value="A/G_cyclase"/>
</dbReference>
<accession>A0ABW3V9H5</accession>
<dbReference type="Pfam" id="PF16701">
    <property type="entry name" value="Ad_Cy_reg"/>
    <property type="match status" value="1"/>
</dbReference>
<protein>
    <submittedName>
        <fullName evidence="3">Adenylate/guanylate cyclase domain-containing protein</fullName>
    </submittedName>
</protein>
<evidence type="ECO:0000256" key="1">
    <source>
        <dbReference type="ARBA" id="ARBA00005381"/>
    </source>
</evidence>
<feature type="domain" description="Guanylate cyclase" evidence="2">
    <location>
        <begin position="158"/>
        <end position="267"/>
    </location>
</feature>
<dbReference type="InterPro" id="IPR032026">
    <property type="entry name" value="Ad_Cy_reg"/>
</dbReference>
<name>A0ABW3V9H5_9PSEU</name>
<keyword evidence="4" id="KW-1185">Reference proteome</keyword>
<organism evidence="3 4">
    <name type="scientific">Pseudonocardia benzenivorans</name>
    <dbReference type="NCBI Taxonomy" id="228005"/>
    <lineage>
        <taxon>Bacteria</taxon>
        <taxon>Bacillati</taxon>
        <taxon>Actinomycetota</taxon>
        <taxon>Actinomycetes</taxon>
        <taxon>Pseudonocardiales</taxon>
        <taxon>Pseudonocardiaceae</taxon>
        <taxon>Pseudonocardia</taxon>
    </lineage>
</organism>
<sequence>MPDGPEPGLAEAVLGGARTLTRPQVIAAAGIDPEEGERLWRALGFPEPADDDVLFTDRDVEAVRVMQQLGDAGLLPPRVREAVARAVAQDMSRLAEWQVGMLRTVLAGPAGERSPADLAATLVPELGRLQDYVWRRHLAAALERAAPGAADSDTRPLAVGFADMVGFTRATRRRSAAELDDLLERFSARTAGVIAEGRGRIVKTVGDEVLFVADDAATAAGIALALDEQVAADDLLPPLRIGLAAGEVLARFGDVFGEPVNIAARLTAQARPGTVLVDREVAAALDGDERFRVRRLRSRSVRGYRHLQLHALSRA</sequence>
<dbReference type="PANTHER" id="PTHR43081:SF19">
    <property type="entry name" value="PH-SENSITIVE ADENYLATE CYCLASE RV1264"/>
    <property type="match status" value="1"/>
</dbReference>
<dbReference type="EMBL" id="JBHTMB010000010">
    <property type="protein sequence ID" value="MFD1231972.1"/>
    <property type="molecule type" value="Genomic_DNA"/>
</dbReference>
<proteinExistence type="inferred from homology"/>
<evidence type="ECO:0000313" key="3">
    <source>
        <dbReference type="EMBL" id="MFD1231972.1"/>
    </source>
</evidence>
<gene>
    <name evidence="3" type="ORF">ACFQ34_01620</name>
</gene>
<dbReference type="CDD" id="cd07302">
    <property type="entry name" value="CHD"/>
    <property type="match status" value="1"/>
</dbReference>
<dbReference type="InterPro" id="IPR050697">
    <property type="entry name" value="Adenylyl/Guanylyl_Cyclase_3/4"/>
</dbReference>
<reference evidence="4" key="1">
    <citation type="journal article" date="2019" name="Int. J. Syst. Evol. Microbiol.">
        <title>The Global Catalogue of Microorganisms (GCM) 10K type strain sequencing project: providing services to taxonomists for standard genome sequencing and annotation.</title>
        <authorList>
            <consortium name="The Broad Institute Genomics Platform"/>
            <consortium name="The Broad Institute Genome Sequencing Center for Infectious Disease"/>
            <person name="Wu L."/>
            <person name="Ma J."/>
        </authorList>
    </citation>
    <scope>NUCLEOTIDE SEQUENCE [LARGE SCALE GENOMIC DNA]</scope>
    <source>
        <strain evidence="4">CCUG 49018</strain>
    </source>
</reference>
<dbReference type="Proteomes" id="UP001597182">
    <property type="component" value="Unassembled WGS sequence"/>
</dbReference>
<dbReference type="Gene3D" id="3.30.70.1230">
    <property type="entry name" value="Nucleotide cyclase"/>
    <property type="match status" value="1"/>
</dbReference>